<dbReference type="Gene3D" id="1.20.1600.10">
    <property type="entry name" value="Outer membrane efflux proteins (OEP)"/>
    <property type="match status" value="1"/>
</dbReference>
<dbReference type="InterPro" id="IPR051906">
    <property type="entry name" value="TolC-like"/>
</dbReference>
<evidence type="ECO:0000256" key="2">
    <source>
        <dbReference type="ARBA" id="ARBA00007613"/>
    </source>
</evidence>
<dbReference type="KEGG" id="fau:Fraau_1538"/>
<evidence type="ECO:0000313" key="8">
    <source>
        <dbReference type="EMBL" id="AFC85957.1"/>
    </source>
</evidence>
<dbReference type="Pfam" id="PF02321">
    <property type="entry name" value="OEP"/>
    <property type="match status" value="2"/>
</dbReference>
<evidence type="ECO:0000256" key="3">
    <source>
        <dbReference type="ARBA" id="ARBA00022448"/>
    </source>
</evidence>
<reference evidence="8" key="1">
    <citation type="submission" date="2012-02" db="EMBL/GenBank/DDBJ databases">
        <title>The complete genome of Frateuria aurantia DSM 6220.</title>
        <authorList>
            <consortium name="US DOE Joint Genome Institute (JGI-PGF)"/>
            <person name="Lucas S."/>
            <person name="Copeland A."/>
            <person name="Lapidus A."/>
            <person name="Glavina del Rio T."/>
            <person name="Dalin E."/>
            <person name="Tice H."/>
            <person name="Bruce D."/>
            <person name="Goodwin L."/>
            <person name="Pitluck S."/>
            <person name="Peters L."/>
            <person name="Ovchinnikova G."/>
            <person name="Teshima H."/>
            <person name="Kyrpides N."/>
            <person name="Mavromatis K."/>
            <person name="Ivanova N."/>
            <person name="Brettin T."/>
            <person name="Detter J.C."/>
            <person name="Han C."/>
            <person name="Larimer F."/>
            <person name="Land M."/>
            <person name="Hauser L."/>
            <person name="Markowitz V."/>
            <person name="Cheng J.-F."/>
            <person name="Hugenholtz P."/>
            <person name="Woyke T."/>
            <person name="Wu D."/>
            <person name="Brambilla E."/>
            <person name="Klenk H.-P."/>
            <person name="Eisen J.A."/>
        </authorList>
    </citation>
    <scope>NUCLEOTIDE SEQUENCE</scope>
    <source>
        <strain evidence="8">DSM 6220</strain>
    </source>
</reference>
<evidence type="ECO:0000256" key="1">
    <source>
        <dbReference type="ARBA" id="ARBA00004442"/>
    </source>
</evidence>
<dbReference type="GO" id="GO:0015562">
    <property type="term" value="F:efflux transmembrane transporter activity"/>
    <property type="evidence" value="ECO:0007669"/>
    <property type="project" value="InterPro"/>
</dbReference>
<dbReference type="AlphaFoldDB" id="H8L6G8"/>
<protein>
    <submittedName>
        <fullName evidence="8">Outer membrane protein</fullName>
    </submittedName>
</protein>
<dbReference type="SUPFAM" id="SSF56954">
    <property type="entry name" value="Outer membrane efflux proteins (OEP)"/>
    <property type="match status" value="1"/>
</dbReference>
<name>H8L6G8_FRAAD</name>
<dbReference type="PANTHER" id="PTHR30026">
    <property type="entry name" value="OUTER MEMBRANE PROTEIN TOLC"/>
    <property type="match status" value="1"/>
</dbReference>
<keyword evidence="5" id="KW-0812">Transmembrane</keyword>
<keyword evidence="4" id="KW-1134">Transmembrane beta strand</keyword>
<keyword evidence="9" id="KW-1185">Reference proteome</keyword>
<dbReference type="RefSeq" id="WP_014402962.1">
    <property type="nucleotide sequence ID" value="NC_017033.1"/>
</dbReference>
<dbReference type="STRING" id="767434.Fraau_1538"/>
<dbReference type="GO" id="GO:0009279">
    <property type="term" value="C:cell outer membrane"/>
    <property type="evidence" value="ECO:0007669"/>
    <property type="project" value="UniProtKB-SubCell"/>
</dbReference>
<comment type="similarity">
    <text evidence="2">Belongs to the outer membrane factor (OMF) (TC 1.B.17) family.</text>
</comment>
<keyword evidence="7" id="KW-0998">Cell outer membrane</keyword>
<evidence type="ECO:0000256" key="7">
    <source>
        <dbReference type="ARBA" id="ARBA00023237"/>
    </source>
</evidence>
<dbReference type="Proteomes" id="UP000005234">
    <property type="component" value="Chromosome"/>
</dbReference>
<evidence type="ECO:0000256" key="4">
    <source>
        <dbReference type="ARBA" id="ARBA00022452"/>
    </source>
</evidence>
<dbReference type="HOGENOM" id="CLU_012817_9_2_6"/>
<evidence type="ECO:0000256" key="5">
    <source>
        <dbReference type="ARBA" id="ARBA00022692"/>
    </source>
</evidence>
<dbReference type="GO" id="GO:1990281">
    <property type="term" value="C:efflux pump complex"/>
    <property type="evidence" value="ECO:0007669"/>
    <property type="project" value="TreeGrafter"/>
</dbReference>
<proteinExistence type="inferred from homology"/>
<gene>
    <name evidence="8" type="ordered locus">Fraau_1538</name>
</gene>
<dbReference type="PANTHER" id="PTHR30026:SF5">
    <property type="entry name" value="ABC-TYPE EFFLUX SYSTEM SECRETIN COMPONENT"/>
    <property type="match status" value="1"/>
</dbReference>
<comment type="subcellular location">
    <subcellularLocation>
        <location evidence="1">Cell outer membrane</location>
    </subcellularLocation>
</comment>
<dbReference type="eggNOG" id="COG1538">
    <property type="taxonomic scope" value="Bacteria"/>
</dbReference>
<dbReference type="GO" id="GO:0015288">
    <property type="term" value="F:porin activity"/>
    <property type="evidence" value="ECO:0007669"/>
    <property type="project" value="TreeGrafter"/>
</dbReference>
<evidence type="ECO:0000313" key="9">
    <source>
        <dbReference type="Proteomes" id="UP000005234"/>
    </source>
</evidence>
<dbReference type="InterPro" id="IPR003423">
    <property type="entry name" value="OMP_efflux"/>
</dbReference>
<dbReference type="EMBL" id="CP003350">
    <property type="protein sequence ID" value="AFC85957.1"/>
    <property type="molecule type" value="Genomic_DNA"/>
</dbReference>
<evidence type="ECO:0000256" key="6">
    <source>
        <dbReference type="ARBA" id="ARBA00023136"/>
    </source>
</evidence>
<organism evidence="8 9">
    <name type="scientific">Frateuria aurantia (strain ATCC 33424 / DSM 6220 / KCTC 2777 / LMG 1558 / NBRC 3245 / NCIMB 13370)</name>
    <name type="common">Acetobacter aurantius</name>
    <dbReference type="NCBI Taxonomy" id="767434"/>
    <lineage>
        <taxon>Bacteria</taxon>
        <taxon>Pseudomonadati</taxon>
        <taxon>Pseudomonadota</taxon>
        <taxon>Gammaproteobacteria</taxon>
        <taxon>Lysobacterales</taxon>
        <taxon>Rhodanobacteraceae</taxon>
        <taxon>Frateuria</taxon>
    </lineage>
</organism>
<keyword evidence="6" id="KW-0472">Membrane</keyword>
<accession>H8L6G8</accession>
<sequence>MLLISCWLTAPLAARQELAERPGPALSFDQATEVLLQRSDSVRGDAMGLQAARDQVRAVRGLMLPSVSLDVLALRYQKTYDVSLHDLQQTGGSVADQLLGGLPGVTPGAASSAVDSVTSALQQALPGVFGALPRHVKLQFQQNLVSPNLTVVQPIYMGGAIRSTQAAAEAAAAAASAHGEAGVEQQRLLLVQAYFGQALAEQAVNVAQQDLDGYEHHLSDARKLEQQGVISHLRTMEMTVARDAAARQLLRAQGELKTSRDVLAVLLHQPGAVQLRTALFVNRLGPGSTQSFLDATEQGQPRLQEADAGVDLARQGIRMARAAFLPKLYAFGSYNMNRDHALPTQPDWVVGLGLHYTLNSPVDRRASLSVARAREGQAEARRDQLRQDLRTSVLRAYDMLDTARLEYLSLSSSQAAADENLRVHAVAFREGEDTAAELIEARNRRSQVQLQRAAAAYQYDLTLAGLLLASGQGEHFDDYLRRADRENVQ</sequence>
<keyword evidence="3" id="KW-0813">Transport</keyword>